<dbReference type="RefSeq" id="WP_184483583.1">
    <property type="nucleotide sequence ID" value="NZ_JACIJE010000004.1"/>
</dbReference>
<dbReference type="InterPro" id="IPR009003">
    <property type="entry name" value="Peptidase_S1_PA"/>
</dbReference>
<feature type="region of interest" description="Disordered" evidence="1">
    <location>
        <begin position="36"/>
        <end position="133"/>
    </location>
</feature>
<dbReference type="PANTHER" id="PTHR22939">
    <property type="entry name" value="SERINE PROTEASE FAMILY S1C HTRA-RELATED"/>
    <property type="match status" value="1"/>
</dbReference>
<evidence type="ECO:0000313" key="2">
    <source>
        <dbReference type="EMBL" id="MBB5689599.1"/>
    </source>
</evidence>
<dbReference type="GO" id="GO:0006508">
    <property type="term" value="P:proteolysis"/>
    <property type="evidence" value="ECO:0007669"/>
    <property type="project" value="InterPro"/>
</dbReference>
<evidence type="ECO:0000256" key="1">
    <source>
        <dbReference type="SAM" id="MobiDB-lite"/>
    </source>
</evidence>
<dbReference type="GO" id="GO:0004252">
    <property type="term" value="F:serine-type endopeptidase activity"/>
    <property type="evidence" value="ECO:0007669"/>
    <property type="project" value="InterPro"/>
</dbReference>
<comment type="caution">
    <text evidence="2">The sequence shown here is derived from an EMBL/GenBank/DDBJ whole genome shotgun (WGS) entry which is preliminary data.</text>
</comment>
<dbReference type="Gene3D" id="2.40.10.120">
    <property type="match status" value="1"/>
</dbReference>
<organism evidence="2 3">
    <name type="scientific">Neoroseomonas alkaliterrae</name>
    <dbReference type="NCBI Taxonomy" id="1452450"/>
    <lineage>
        <taxon>Bacteria</taxon>
        <taxon>Pseudomonadati</taxon>
        <taxon>Pseudomonadota</taxon>
        <taxon>Alphaproteobacteria</taxon>
        <taxon>Acetobacterales</taxon>
        <taxon>Acetobacteraceae</taxon>
        <taxon>Neoroseomonas</taxon>
    </lineage>
</organism>
<dbReference type="SUPFAM" id="SSF50494">
    <property type="entry name" value="Trypsin-like serine proteases"/>
    <property type="match status" value="1"/>
</dbReference>
<dbReference type="InterPro" id="IPR001940">
    <property type="entry name" value="Peptidase_S1C"/>
</dbReference>
<protein>
    <recommendedName>
        <fullName evidence="4">Serine protease</fullName>
    </recommendedName>
</protein>
<dbReference type="EMBL" id="JACIJE010000004">
    <property type="protein sequence ID" value="MBB5689599.1"/>
    <property type="molecule type" value="Genomic_DNA"/>
</dbReference>
<feature type="compositionally biased region" description="Pro residues" evidence="1">
    <location>
        <begin position="76"/>
        <end position="87"/>
    </location>
</feature>
<evidence type="ECO:0008006" key="4">
    <source>
        <dbReference type="Google" id="ProtNLM"/>
    </source>
</evidence>
<dbReference type="AlphaFoldDB" id="A0A840XSF2"/>
<feature type="compositionally biased region" description="Pro residues" evidence="1">
    <location>
        <begin position="42"/>
        <end position="57"/>
    </location>
</feature>
<evidence type="ECO:0000313" key="3">
    <source>
        <dbReference type="Proteomes" id="UP000562254"/>
    </source>
</evidence>
<proteinExistence type="predicted"/>
<gene>
    <name evidence="2" type="ORF">FHS88_001724</name>
</gene>
<reference evidence="2 3" key="1">
    <citation type="submission" date="2020-08" db="EMBL/GenBank/DDBJ databases">
        <title>Genomic Encyclopedia of Type Strains, Phase IV (KMG-IV): sequencing the most valuable type-strain genomes for metagenomic binning, comparative biology and taxonomic classification.</title>
        <authorList>
            <person name="Goeker M."/>
        </authorList>
    </citation>
    <scope>NUCLEOTIDE SEQUENCE [LARGE SCALE GENOMIC DNA]</scope>
    <source>
        <strain evidence="2 3">DSM 25895</strain>
    </source>
</reference>
<dbReference type="PANTHER" id="PTHR22939:SF129">
    <property type="entry name" value="SERINE PROTEASE HTRA2, MITOCHONDRIAL"/>
    <property type="match status" value="1"/>
</dbReference>
<feature type="compositionally biased region" description="Pro residues" evidence="1">
    <location>
        <begin position="110"/>
        <end position="124"/>
    </location>
</feature>
<dbReference type="Pfam" id="PF13365">
    <property type="entry name" value="Trypsin_2"/>
    <property type="match status" value="1"/>
</dbReference>
<name>A0A840XSF2_9PROT</name>
<dbReference type="Proteomes" id="UP000562254">
    <property type="component" value="Unassembled WGS sequence"/>
</dbReference>
<keyword evidence="3" id="KW-1185">Reference proteome</keyword>
<accession>A0A840XSF2</accession>
<sequence>MTAAALARHPSAMRFIPPAVAVACLIAAGATDAQTGGGLGNLPPPGARPSAPQPWPGPQMALPRDKPPPLGGAYRPPGPAAQPPGFPQGPMAALPREKPPPLAAAGPGTVPRPGPGATPGPGPGPAIAGIQPRPPIERQAPRQVSSGTGFVVAPRQIMTNQHVAEGCTAMRARLHNGQEIAATVIASDRERDLALLRTDADPGPVLSFRRAAEVRRGENVVTYGFPLAGLLSSGPTLTTGDVSALAGIGDNARQIQISAPVQQGNSGGPLLDLRGQVVGVIVSKLNAQRIAQATGDIPQNVNFAVKHTEAVDFMREHGVQPLLDDPPPTLRTAAEIGELAHASTVFLRCLR</sequence>
<dbReference type="PRINTS" id="PR00834">
    <property type="entry name" value="PROTEASES2C"/>
</dbReference>